<evidence type="ECO:0000313" key="1">
    <source>
        <dbReference type="EMBL" id="EOH99474.1"/>
    </source>
</evidence>
<reference evidence="2 4" key="2">
    <citation type="submission" date="2013-03" db="EMBL/GenBank/DDBJ databases">
        <title>The Genome Sequence of Enterococcus haemoperoxidus BAA-382 (PacBio/Illumina hybrid assembly).</title>
        <authorList>
            <consortium name="The Broad Institute Genomics Platform"/>
            <consortium name="The Broad Institute Genome Sequencing Center for Infectious Disease"/>
            <person name="Earl A."/>
            <person name="Russ C."/>
            <person name="Gilmore M."/>
            <person name="Surin D."/>
            <person name="Walker B."/>
            <person name="Young S."/>
            <person name="Zeng Q."/>
            <person name="Gargeya S."/>
            <person name="Fitzgerald M."/>
            <person name="Haas B."/>
            <person name="Abouelleil A."/>
            <person name="Allen A.W."/>
            <person name="Alvarado L."/>
            <person name="Arachchi H.M."/>
            <person name="Berlin A.M."/>
            <person name="Chapman S.B."/>
            <person name="Gainer-Dewar J."/>
            <person name="Goldberg J."/>
            <person name="Griggs A."/>
            <person name="Gujja S."/>
            <person name="Hansen M."/>
            <person name="Howarth C."/>
            <person name="Imamovic A."/>
            <person name="Ireland A."/>
            <person name="Larimer J."/>
            <person name="McCowan C."/>
            <person name="Murphy C."/>
            <person name="Pearson M."/>
            <person name="Poon T.W."/>
            <person name="Priest M."/>
            <person name="Roberts A."/>
            <person name="Saif S."/>
            <person name="Shea T."/>
            <person name="Sisk P."/>
            <person name="Sykes S."/>
            <person name="Wortman J."/>
            <person name="Nusbaum C."/>
            <person name="Birren B."/>
        </authorList>
    </citation>
    <scope>NUCLEOTIDE SEQUENCE [LARGE SCALE GENOMIC DNA]</scope>
    <source>
        <strain evidence="2 4">ATCC BAA-382</strain>
    </source>
</reference>
<sequence>MKLISTFKFSKTAFLSMYIVGNAEQLSYFSEVEIYYTNFELQLLLFKDYLGEGIKNLQTILQKTLNQELYINEKLLLNDLGYEYMTYLKNISDDNFSVEDNTAQYLLWETVTSYDKSNCSWLYNKNDDVVFEVTPSYKYFYEENVEIHSFDKFLEEFESYAVEFLSMDQCKKWLNKLNCLIKEISTV</sequence>
<dbReference type="RefSeq" id="WP_010760836.1">
    <property type="nucleotide sequence ID" value="NZ_KB946315.1"/>
</dbReference>
<dbReference type="Proteomes" id="UP000013858">
    <property type="component" value="Unassembled WGS sequence"/>
</dbReference>
<dbReference type="EMBL" id="AJAR01000010">
    <property type="protein sequence ID" value="EOH99474.1"/>
    <property type="molecule type" value="Genomic_DNA"/>
</dbReference>
<gene>
    <name evidence="2" type="ORF">I583_01787</name>
    <name evidence="1" type="ORF">UAW_00626</name>
</gene>
<evidence type="ECO:0000313" key="4">
    <source>
        <dbReference type="Proteomes" id="UP000014197"/>
    </source>
</evidence>
<dbReference type="PATRIC" id="fig|1158608.3.peg.604"/>
<keyword evidence="4" id="KW-1185">Reference proteome</keyword>
<evidence type="ECO:0000313" key="2">
    <source>
        <dbReference type="EMBL" id="EOT62786.1"/>
    </source>
</evidence>
<evidence type="ECO:0000313" key="3">
    <source>
        <dbReference type="Proteomes" id="UP000013858"/>
    </source>
</evidence>
<name>R2TH97_9ENTE</name>
<comment type="caution">
    <text evidence="1">The sequence shown here is derived from an EMBL/GenBank/DDBJ whole genome shotgun (WGS) entry which is preliminary data.</text>
</comment>
<protein>
    <submittedName>
        <fullName evidence="1">Uncharacterized protein</fullName>
    </submittedName>
</protein>
<reference evidence="1 3" key="1">
    <citation type="submission" date="2013-02" db="EMBL/GenBank/DDBJ databases">
        <title>The Genome Sequence of Enterococcus haemoperoxidus BAA-382.</title>
        <authorList>
            <consortium name="The Broad Institute Genome Sequencing Platform"/>
            <consortium name="The Broad Institute Genome Sequencing Center for Infectious Disease"/>
            <person name="Earl A.M."/>
            <person name="Gilmore M.S."/>
            <person name="Lebreton F."/>
            <person name="Walker B."/>
            <person name="Young S.K."/>
            <person name="Zeng Q."/>
            <person name="Gargeya S."/>
            <person name="Fitzgerald M."/>
            <person name="Haas B."/>
            <person name="Abouelleil A."/>
            <person name="Alvarado L."/>
            <person name="Arachchi H.M."/>
            <person name="Berlin A.M."/>
            <person name="Chapman S.B."/>
            <person name="Dewar J."/>
            <person name="Goldberg J."/>
            <person name="Griggs A."/>
            <person name="Gujja S."/>
            <person name="Hansen M."/>
            <person name="Howarth C."/>
            <person name="Imamovic A."/>
            <person name="Larimer J."/>
            <person name="McCowan C."/>
            <person name="Murphy C."/>
            <person name="Neiman D."/>
            <person name="Pearson M."/>
            <person name="Priest M."/>
            <person name="Roberts A."/>
            <person name="Saif S."/>
            <person name="Shea T."/>
            <person name="Sisk P."/>
            <person name="Sykes S."/>
            <person name="Wortman J."/>
            <person name="Nusbaum C."/>
            <person name="Birren B."/>
        </authorList>
    </citation>
    <scope>NUCLEOTIDE SEQUENCE [LARGE SCALE GENOMIC DNA]</scope>
    <source>
        <strain evidence="1 3">ATCC BAA-382</strain>
    </source>
</reference>
<dbReference type="eggNOG" id="ENOG5032GC5">
    <property type="taxonomic scope" value="Bacteria"/>
</dbReference>
<organism evidence="1 3">
    <name type="scientific">Enterococcus haemoperoxidus ATCC BAA-382</name>
    <dbReference type="NCBI Taxonomy" id="1158608"/>
    <lineage>
        <taxon>Bacteria</taxon>
        <taxon>Bacillati</taxon>
        <taxon>Bacillota</taxon>
        <taxon>Bacilli</taxon>
        <taxon>Lactobacillales</taxon>
        <taxon>Enterococcaceae</taxon>
        <taxon>Enterococcus</taxon>
    </lineage>
</organism>
<dbReference type="EMBL" id="ASVY01000002">
    <property type="protein sequence ID" value="EOT62786.1"/>
    <property type="molecule type" value="Genomic_DNA"/>
</dbReference>
<proteinExistence type="predicted"/>
<dbReference type="AlphaFoldDB" id="R2TH97"/>
<dbReference type="Proteomes" id="UP000014197">
    <property type="component" value="Unassembled WGS sequence"/>
</dbReference>
<accession>R2TH97</accession>